<organism evidence="2 3">
    <name type="scientific">Plectus sambesii</name>
    <dbReference type="NCBI Taxonomy" id="2011161"/>
    <lineage>
        <taxon>Eukaryota</taxon>
        <taxon>Metazoa</taxon>
        <taxon>Ecdysozoa</taxon>
        <taxon>Nematoda</taxon>
        <taxon>Chromadorea</taxon>
        <taxon>Plectida</taxon>
        <taxon>Plectina</taxon>
        <taxon>Plectoidea</taxon>
        <taxon>Plectidae</taxon>
        <taxon>Plectus</taxon>
    </lineage>
</organism>
<proteinExistence type="predicted"/>
<feature type="region of interest" description="Disordered" evidence="1">
    <location>
        <begin position="84"/>
        <end position="139"/>
    </location>
</feature>
<feature type="compositionally biased region" description="Polar residues" evidence="1">
    <location>
        <begin position="97"/>
        <end position="114"/>
    </location>
</feature>
<dbReference type="CDD" id="cd01671">
    <property type="entry name" value="CARD"/>
    <property type="match status" value="1"/>
</dbReference>
<sequence>MDVASVVDYLIGTNPPVLLRYHANEIRKIVDSDERNRKFLTILEQRGEFNAYKQFLEALKHTQQNELYTSILIQSNKLLHAKYSDKNSVGRNPELRSVSNLPLSDAAQSDNALQNQAPSTSSATPSQPNNEDWQRQLES</sequence>
<evidence type="ECO:0000256" key="1">
    <source>
        <dbReference type="SAM" id="MobiDB-lite"/>
    </source>
</evidence>
<feature type="compositionally biased region" description="Low complexity" evidence="1">
    <location>
        <begin position="115"/>
        <end position="130"/>
    </location>
</feature>
<dbReference type="Proteomes" id="UP000887566">
    <property type="component" value="Unplaced"/>
</dbReference>
<dbReference type="WBParaSite" id="PSAMB.scaffold438size51222.g5949.t1">
    <property type="protein sequence ID" value="PSAMB.scaffold438size51222.g5949.t1"/>
    <property type="gene ID" value="PSAMB.scaffold438size51222.g5949"/>
</dbReference>
<dbReference type="AlphaFoldDB" id="A0A914WJU6"/>
<name>A0A914WJU6_9BILA</name>
<dbReference type="SUPFAM" id="SSF47986">
    <property type="entry name" value="DEATH domain"/>
    <property type="match status" value="1"/>
</dbReference>
<dbReference type="InterPro" id="IPR011029">
    <property type="entry name" value="DEATH-like_dom_sf"/>
</dbReference>
<protein>
    <submittedName>
        <fullName evidence="3">CARD domain-containing protein</fullName>
    </submittedName>
</protein>
<accession>A0A914WJU6</accession>
<reference evidence="3" key="1">
    <citation type="submission" date="2022-11" db="UniProtKB">
        <authorList>
            <consortium name="WormBaseParasite"/>
        </authorList>
    </citation>
    <scope>IDENTIFICATION</scope>
</reference>
<evidence type="ECO:0000313" key="3">
    <source>
        <dbReference type="WBParaSite" id="PSAMB.scaffold438size51222.g5949.t1"/>
    </source>
</evidence>
<dbReference type="Gene3D" id="1.10.533.10">
    <property type="entry name" value="Death Domain, Fas"/>
    <property type="match status" value="1"/>
</dbReference>
<keyword evidence="2" id="KW-1185">Reference proteome</keyword>
<evidence type="ECO:0000313" key="2">
    <source>
        <dbReference type="Proteomes" id="UP000887566"/>
    </source>
</evidence>